<dbReference type="Pfam" id="PF01467">
    <property type="entry name" value="CTP_transf_like"/>
    <property type="match status" value="1"/>
</dbReference>
<evidence type="ECO:0000256" key="7">
    <source>
        <dbReference type="ARBA" id="ARBA00022840"/>
    </source>
</evidence>
<comment type="function">
    <text evidence="1 10">Catalyzes the reversible adenylation of nicotinate mononucleotide (NaMN) to nicotinic acid adenine dinucleotide (NaAD).</text>
</comment>
<evidence type="ECO:0000256" key="10">
    <source>
        <dbReference type="HAMAP-Rule" id="MF_00244"/>
    </source>
</evidence>
<dbReference type="Gene3D" id="3.40.50.620">
    <property type="entry name" value="HUPs"/>
    <property type="match status" value="1"/>
</dbReference>
<dbReference type="CDD" id="cd02165">
    <property type="entry name" value="NMNAT"/>
    <property type="match status" value="1"/>
</dbReference>
<dbReference type="NCBIfam" id="TIGR00125">
    <property type="entry name" value="cyt_tran_rel"/>
    <property type="match status" value="1"/>
</dbReference>
<protein>
    <recommendedName>
        <fullName evidence="10">Probable nicotinate-nucleotide adenylyltransferase</fullName>
        <ecNumber evidence="10">2.7.7.18</ecNumber>
    </recommendedName>
    <alternativeName>
        <fullName evidence="10">Deamido-NAD(+) diphosphorylase</fullName>
    </alternativeName>
    <alternativeName>
        <fullName evidence="10">Deamido-NAD(+) pyrophosphorylase</fullName>
    </alternativeName>
    <alternativeName>
        <fullName evidence="10">Nicotinate mononucleotide adenylyltransferase</fullName>
        <shortName evidence="10">NaMN adenylyltransferase</shortName>
    </alternativeName>
</protein>
<keyword evidence="3 10" id="KW-0662">Pyridine nucleotide biosynthesis</keyword>
<comment type="similarity">
    <text evidence="10">Belongs to the NadD family.</text>
</comment>
<dbReference type="UniPathway" id="UPA00253">
    <property type="reaction ID" value="UER00332"/>
</dbReference>
<dbReference type="PATRIC" id="fig|167964.4.peg.426"/>
<keyword evidence="5 10" id="KW-0548">Nucleotidyltransferase</keyword>
<evidence type="ECO:0000256" key="9">
    <source>
        <dbReference type="ARBA" id="ARBA00048721"/>
    </source>
</evidence>
<keyword evidence="7 10" id="KW-0067">ATP-binding</keyword>
<evidence type="ECO:0000256" key="3">
    <source>
        <dbReference type="ARBA" id="ARBA00022642"/>
    </source>
</evidence>
<evidence type="ECO:0000256" key="5">
    <source>
        <dbReference type="ARBA" id="ARBA00022695"/>
    </source>
</evidence>
<dbReference type="NCBIfam" id="NF000840">
    <property type="entry name" value="PRK00071.1-3"/>
    <property type="match status" value="1"/>
</dbReference>
<comment type="catalytic activity">
    <reaction evidence="9 10">
        <text>nicotinate beta-D-ribonucleotide + ATP + H(+) = deamido-NAD(+) + diphosphate</text>
        <dbReference type="Rhea" id="RHEA:22860"/>
        <dbReference type="ChEBI" id="CHEBI:15378"/>
        <dbReference type="ChEBI" id="CHEBI:30616"/>
        <dbReference type="ChEBI" id="CHEBI:33019"/>
        <dbReference type="ChEBI" id="CHEBI:57502"/>
        <dbReference type="ChEBI" id="CHEBI:58437"/>
        <dbReference type="EC" id="2.7.7.18"/>
    </reaction>
</comment>
<dbReference type="NCBIfam" id="TIGR00482">
    <property type="entry name" value="nicotinate (nicotinamide) nucleotide adenylyltransferase"/>
    <property type="match status" value="1"/>
</dbReference>
<evidence type="ECO:0000256" key="4">
    <source>
        <dbReference type="ARBA" id="ARBA00022679"/>
    </source>
</evidence>
<dbReference type="Proteomes" id="UP000064249">
    <property type="component" value="Unassembled WGS sequence"/>
</dbReference>
<gene>
    <name evidence="10" type="primary">nadD</name>
    <name evidence="12" type="ORF">XD73_0100</name>
</gene>
<organism evidence="12 13">
    <name type="scientific">Anaerolinea thermophila</name>
    <dbReference type="NCBI Taxonomy" id="167964"/>
    <lineage>
        <taxon>Bacteria</taxon>
        <taxon>Bacillati</taxon>
        <taxon>Chloroflexota</taxon>
        <taxon>Anaerolineae</taxon>
        <taxon>Anaerolineales</taxon>
        <taxon>Anaerolineaceae</taxon>
        <taxon>Anaerolinea</taxon>
    </lineage>
</organism>
<evidence type="ECO:0000313" key="12">
    <source>
        <dbReference type="EMBL" id="KUK47031.1"/>
    </source>
</evidence>
<evidence type="ECO:0000259" key="11">
    <source>
        <dbReference type="Pfam" id="PF01467"/>
    </source>
</evidence>
<keyword evidence="4 10" id="KW-0808">Transferase</keyword>
<dbReference type="InterPro" id="IPR004821">
    <property type="entry name" value="Cyt_trans-like"/>
</dbReference>
<dbReference type="PANTHER" id="PTHR39321:SF3">
    <property type="entry name" value="PHOSPHOPANTETHEINE ADENYLYLTRANSFERASE"/>
    <property type="match status" value="1"/>
</dbReference>
<sequence>MRLGIFGGTFDPPHVGHLILAMEAYDQLDLDKVLWVIAPNPPHKLGKVSTPIAQRIEMVRSAIDSDPMFALSRVDIDRPGPHYVLDTMRLLHVRYPSDDLIFIMGGDSLHDLPNWHEPKEFLKECSGVGVMHRPGEKFDLSSLSEELPGIEKKVEFIEAPLLEISSNKIRALAFQKKPFRYYLPAAVYDHIRSLGLYTTKESI</sequence>
<dbReference type="HAMAP" id="MF_00244">
    <property type="entry name" value="NaMN_adenylyltr"/>
    <property type="match status" value="1"/>
</dbReference>
<evidence type="ECO:0000256" key="1">
    <source>
        <dbReference type="ARBA" id="ARBA00002324"/>
    </source>
</evidence>
<dbReference type="EC" id="2.7.7.18" evidence="10"/>
<comment type="pathway">
    <text evidence="2 10">Cofactor biosynthesis; NAD(+) biosynthesis; deamido-NAD(+) from nicotinate D-ribonucleotide: step 1/1.</text>
</comment>
<evidence type="ECO:0000256" key="8">
    <source>
        <dbReference type="ARBA" id="ARBA00023027"/>
    </source>
</evidence>
<comment type="caution">
    <text evidence="12">The sequence shown here is derived from an EMBL/GenBank/DDBJ whole genome shotgun (WGS) entry which is preliminary data.</text>
</comment>
<evidence type="ECO:0000256" key="6">
    <source>
        <dbReference type="ARBA" id="ARBA00022741"/>
    </source>
</evidence>
<proteinExistence type="inferred from homology"/>
<dbReference type="GO" id="GO:0005524">
    <property type="term" value="F:ATP binding"/>
    <property type="evidence" value="ECO:0007669"/>
    <property type="project" value="UniProtKB-KW"/>
</dbReference>
<dbReference type="SUPFAM" id="SSF52374">
    <property type="entry name" value="Nucleotidylyl transferase"/>
    <property type="match status" value="1"/>
</dbReference>
<reference evidence="12 13" key="1">
    <citation type="journal article" date="2015" name="MBio">
        <title>Genome-Resolved Metagenomic Analysis Reveals Roles for Candidate Phyla and Other Microbial Community Members in Biogeochemical Transformations in Oil Reservoirs.</title>
        <authorList>
            <person name="Hu P."/>
            <person name="Tom L."/>
            <person name="Singh A."/>
            <person name="Thomas B.C."/>
            <person name="Baker B.J."/>
            <person name="Piceno Y.M."/>
            <person name="Andersen G.L."/>
            <person name="Banfield J.F."/>
        </authorList>
    </citation>
    <scope>NUCLEOTIDE SEQUENCE [LARGE SCALE GENOMIC DNA]</scope>
    <source>
        <strain evidence="12">46_16</strain>
    </source>
</reference>
<evidence type="ECO:0000313" key="13">
    <source>
        <dbReference type="Proteomes" id="UP000064249"/>
    </source>
</evidence>
<dbReference type="GO" id="GO:0009435">
    <property type="term" value="P:NAD+ biosynthetic process"/>
    <property type="evidence" value="ECO:0007669"/>
    <property type="project" value="UniProtKB-UniRule"/>
</dbReference>
<keyword evidence="8 10" id="KW-0520">NAD</keyword>
<name>A0A101FZ12_9CHLR</name>
<dbReference type="PANTHER" id="PTHR39321">
    <property type="entry name" value="NICOTINATE-NUCLEOTIDE ADENYLYLTRANSFERASE-RELATED"/>
    <property type="match status" value="1"/>
</dbReference>
<evidence type="ECO:0000256" key="2">
    <source>
        <dbReference type="ARBA" id="ARBA00005019"/>
    </source>
</evidence>
<feature type="domain" description="Cytidyltransferase-like" evidence="11">
    <location>
        <begin position="5"/>
        <end position="171"/>
    </location>
</feature>
<dbReference type="InterPro" id="IPR005248">
    <property type="entry name" value="NadD/NMNAT"/>
</dbReference>
<dbReference type="InterPro" id="IPR014729">
    <property type="entry name" value="Rossmann-like_a/b/a_fold"/>
</dbReference>
<dbReference type="GO" id="GO:0004515">
    <property type="term" value="F:nicotinate-nucleotide adenylyltransferase activity"/>
    <property type="evidence" value="ECO:0007669"/>
    <property type="project" value="UniProtKB-UniRule"/>
</dbReference>
<accession>A0A101FZ12</accession>
<keyword evidence="6 10" id="KW-0547">Nucleotide-binding</keyword>
<dbReference type="AlphaFoldDB" id="A0A101FZ12"/>
<dbReference type="EMBL" id="LGFU01000002">
    <property type="protein sequence ID" value="KUK47031.1"/>
    <property type="molecule type" value="Genomic_DNA"/>
</dbReference>